<dbReference type="OrthoDB" id="9805682at2"/>
<evidence type="ECO:0000256" key="6">
    <source>
        <dbReference type="ARBA" id="ARBA00022989"/>
    </source>
</evidence>
<keyword evidence="6 8" id="KW-1133">Transmembrane helix</keyword>
<dbReference type="InterPro" id="IPR011850">
    <property type="entry name" value="T2SS_GspF"/>
</dbReference>
<dbReference type="GO" id="GO:0015627">
    <property type="term" value="C:type II protein secretion system complex"/>
    <property type="evidence" value="ECO:0007669"/>
    <property type="project" value="InterPro"/>
</dbReference>
<dbReference type="PANTHER" id="PTHR30012:SF0">
    <property type="entry name" value="TYPE II SECRETION SYSTEM PROTEIN F-RELATED"/>
    <property type="match status" value="1"/>
</dbReference>
<reference evidence="10 11" key="1">
    <citation type="submission" date="2017-07" db="EMBL/GenBank/DDBJ databases">
        <title>Annotated genome sequence of Bacterioplanes sanyensis isolated from Red Sea.</title>
        <authorList>
            <person name="Rehman Z.U."/>
        </authorList>
    </citation>
    <scope>NUCLEOTIDE SEQUENCE [LARGE SCALE GENOMIC DNA]</scope>
    <source>
        <strain evidence="10 11">NV9</strain>
    </source>
</reference>
<dbReference type="GO" id="GO:0015628">
    <property type="term" value="P:protein secretion by the type II secretion system"/>
    <property type="evidence" value="ECO:0007669"/>
    <property type="project" value="InterPro"/>
</dbReference>
<gene>
    <name evidence="10" type="primary">gspF</name>
    <name evidence="10" type="ORF">CHH28_14490</name>
</gene>
<dbReference type="AlphaFoldDB" id="A0A222FLA2"/>
<sequence>MAAFEFQALDARGKQQKGVLEGDSARQIRQKLRDKGWMPLSVEITRSATAAKSGNPLSRWLQRGPSLSVADLALLTRQLATLIAAGLPIDESLKALADQTTRQSIQAMILAVRAKVLEGYTLAQALADYPRAFPSLFRATVAAGEHAGQLDGVLNRLADYTETRYASDQKIKMAAIYPVVLSIVALGVVVGLLTYVVPDIVEVFVKNGQELPWLTQLMLDLSHMISGYGVYLAGAVVAAIALFRRALRRPAFKRKYHHFLLRIPAIGRFVRDANTARFGSTVAILTSSGVPLVEAMRIASQVVSNLPIQAALTQATVAVSEGGSLHQALRETGYFSPIMLHMIASGESSGELDSMLARTARQQEETLENTVSALVKIFEPVMLLVMGGVVGLIVAAIMMPILELQQMVQ</sequence>
<dbReference type="InterPro" id="IPR003004">
    <property type="entry name" value="GspF/PilC"/>
</dbReference>
<comment type="similarity">
    <text evidence="2">Belongs to the GSP F family.</text>
</comment>
<dbReference type="KEGG" id="bsan:CHH28_14490"/>
<feature type="domain" description="Type II secretion system protein GspF" evidence="9">
    <location>
        <begin position="281"/>
        <end position="400"/>
    </location>
</feature>
<dbReference type="NCBIfam" id="TIGR02120">
    <property type="entry name" value="GspF"/>
    <property type="match status" value="1"/>
</dbReference>
<dbReference type="InterPro" id="IPR042094">
    <property type="entry name" value="T2SS_GspF_sf"/>
</dbReference>
<evidence type="ECO:0000256" key="4">
    <source>
        <dbReference type="ARBA" id="ARBA00022519"/>
    </source>
</evidence>
<dbReference type="RefSeq" id="WP_094060979.1">
    <property type="nucleotide sequence ID" value="NZ_CP022530.1"/>
</dbReference>
<comment type="subcellular location">
    <subcellularLocation>
        <location evidence="1">Cell inner membrane</location>
        <topology evidence="1">Multi-pass membrane protein</topology>
    </subcellularLocation>
</comment>
<dbReference type="FunFam" id="1.20.81.30:FF:000001">
    <property type="entry name" value="Type II secretion system protein F"/>
    <property type="match status" value="2"/>
</dbReference>
<feature type="transmembrane region" description="Helical" evidence="8">
    <location>
        <begin position="174"/>
        <end position="197"/>
    </location>
</feature>
<evidence type="ECO:0000256" key="1">
    <source>
        <dbReference type="ARBA" id="ARBA00004429"/>
    </source>
</evidence>
<keyword evidence="3" id="KW-1003">Cell membrane</keyword>
<dbReference type="InterPro" id="IPR018076">
    <property type="entry name" value="T2SS_GspF_dom"/>
</dbReference>
<dbReference type="Proteomes" id="UP000202440">
    <property type="component" value="Chromosome"/>
</dbReference>
<feature type="domain" description="Type II secretion system protein GspF" evidence="9">
    <location>
        <begin position="76"/>
        <end position="198"/>
    </location>
</feature>
<evidence type="ECO:0000256" key="3">
    <source>
        <dbReference type="ARBA" id="ARBA00022475"/>
    </source>
</evidence>
<evidence type="ECO:0000256" key="7">
    <source>
        <dbReference type="ARBA" id="ARBA00023136"/>
    </source>
</evidence>
<proteinExistence type="inferred from homology"/>
<dbReference type="PRINTS" id="PR00812">
    <property type="entry name" value="BCTERIALGSPF"/>
</dbReference>
<keyword evidence="4" id="KW-0997">Cell inner membrane</keyword>
<feature type="transmembrane region" description="Helical" evidence="8">
    <location>
        <begin position="228"/>
        <end position="247"/>
    </location>
</feature>
<dbReference type="Pfam" id="PF00482">
    <property type="entry name" value="T2SSF"/>
    <property type="match status" value="2"/>
</dbReference>
<evidence type="ECO:0000313" key="10">
    <source>
        <dbReference type="EMBL" id="ASP39805.1"/>
    </source>
</evidence>
<evidence type="ECO:0000313" key="11">
    <source>
        <dbReference type="Proteomes" id="UP000202440"/>
    </source>
</evidence>
<organism evidence="10 11">
    <name type="scientific">Bacterioplanes sanyensis</name>
    <dbReference type="NCBI Taxonomy" id="1249553"/>
    <lineage>
        <taxon>Bacteria</taxon>
        <taxon>Pseudomonadati</taxon>
        <taxon>Pseudomonadota</taxon>
        <taxon>Gammaproteobacteria</taxon>
        <taxon>Oceanospirillales</taxon>
        <taxon>Oceanospirillaceae</taxon>
        <taxon>Bacterioplanes</taxon>
    </lineage>
</organism>
<dbReference type="PANTHER" id="PTHR30012">
    <property type="entry name" value="GENERAL SECRETION PATHWAY PROTEIN"/>
    <property type="match status" value="1"/>
</dbReference>
<evidence type="ECO:0000259" key="9">
    <source>
        <dbReference type="Pfam" id="PF00482"/>
    </source>
</evidence>
<keyword evidence="7 8" id="KW-0472">Membrane</keyword>
<dbReference type="Gene3D" id="1.20.81.30">
    <property type="entry name" value="Type II secretion system (T2SS), domain F"/>
    <property type="match status" value="2"/>
</dbReference>
<accession>A0A222FLA2</accession>
<evidence type="ECO:0000256" key="5">
    <source>
        <dbReference type="ARBA" id="ARBA00022692"/>
    </source>
</evidence>
<keyword evidence="11" id="KW-1185">Reference proteome</keyword>
<name>A0A222FLA2_9GAMM</name>
<evidence type="ECO:0000256" key="2">
    <source>
        <dbReference type="ARBA" id="ARBA00005745"/>
    </source>
</evidence>
<evidence type="ECO:0000256" key="8">
    <source>
        <dbReference type="SAM" id="Phobius"/>
    </source>
</evidence>
<protein>
    <submittedName>
        <fullName evidence="10">Type II secretion system protein GspF</fullName>
    </submittedName>
</protein>
<keyword evidence="5 8" id="KW-0812">Transmembrane</keyword>
<dbReference type="EMBL" id="CP022530">
    <property type="protein sequence ID" value="ASP39805.1"/>
    <property type="molecule type" value="Genomic_DNA"/>
</dbReference>
<feature type="transmembrane region" description="Helical" evidence="8">
    <location>
        <begin position="381"/>
        <end position="402"/>
    </location>
</feature>
<dbReference type="GO" id="GO:0005886">
    <property type="term" value="C:plasma membrane"/>
    <property type="evidence" value="ECO:0007669"/>
    <property type="project" value="UniProtKB-SubCell"/>
</dbReference>